<reference evidence="6" key="1">
    <citation type="submission" date="2021-04" db="EMBL/GenBank/DDBJ databases">
        <title>Genome seq and assembly of Bacillus sp.</title>
        <authorList>
            <person name="Chhetri G."/>
        </authorList>
    </citation>
    <scope>NUCLEOTIDE SEQUENCE</scope>
    <source>
        <strain evidence="6">RG28</strain>
    </source>
</reference>
<comment type="caution">
    <text evidence="6">The sequence shown here is derived from an EMBL/GenBank/DDBJ whole genome shotgun (WGS) entry which is preliminary data.</text>
</comment>
<dbReference type="CDD" id="cd01104">
    <property type="entry name" value="HTH_MlrA-CarA"/>
    <property type="match status" value="1"/>
</dbReference>
<dbReference type="InterPro" id="IPR009061">
    <property type="entry name" value="DNA-bd_dom_put_sf"/>
</dbReference>
<dbReference type="PANTHER" id="PTHR30204:SF67">
    <property type="entry name" value="HTH-TYPE TRANSCRIPTIONAL REGULATOR MLRA-RELATED"/>
    <property type="match status" value="1"/>
</dbReference>
<dbReference type="Pfam" id="PF13411">
    <property type="entry name" value="MerR_1"/>
    <property type="match status" value="1"/>
</dbReference>
<evidence type="ECO:0000313" key="6">
    <source>
        <dbReference type="EMBL" id="MBP0724231.1"/>
    </source>
</evidence>
<name>A0A940SI85_9BACI</name>
<organism evidence="6 7">
    <name type="scientific">Gottfriedia endophytica</name>
    <dbReference type="NCBI Taxonomy" id="2820819"/>
    <lineage>
        <taxon>Bacteria</taxon>
        <taxon>Bacillati</taxon>
        <taxon>Bacillota</taxon>
        <taxon>Bacilli</taxon>
        <taxon>Bacillales</taxon>
        <taxon>Bacillaceae</taxon>
        <taxon>Gottfriedia</taxon>
    </lineage>
</organism>
<dbReference type="EMBL" id="JAGIYQ010000002">
    <property type="protein sequence ID" value="MBP0724231.1"/>
    <property type="molecule type" value="Genomic_DNA"/>
</dbReference>
<dbReference type="SUPFAM" id="SSF52242">
    <property type="entry name" value="Cobalamin (vitamin B12)-binding domain"/>
    <property type="match status" value="1"/>
</dbReference>
<keyword evidence="3" id="KW-0804">Transcription</keyword>
<sequence>MTPIGKYNIKAISTIVGIQPGTLRAWERRYNIIKPVRNDAGHRLYTEEHVHILKWLIQKVNEGFTIGQAVNLFEAKGEVNSLDEPIQLSRTEGLINKIVTTLLRLDEIEAHKYVDEAFSLFTIEKVLYEVLLNVVKLIEDMSMNKQIRNSHEHFAFSFLKARIGMIYHNSPVNTSFPKTIVTCGPGENHDVRLMILATFIRRRGFQVIYIGTSLDIEEINYMLEQVSPSSLVLSCTRTEHLNETIQLAKDLKKQFPELKISLSGIDDLNETRDIQQFIIENSIECIEKWIEENLSF</sequence>
<proteinExistence type="predicted"/>
<dbReference type="SUPFAM" id="SSF46955">
    <property type="entry name" value="Putative DNA-binding domain"/>
    <property type="match status" value="1"/>
</dbReference>
<dbReference type="AlphaFoldDB" id="A0A940SI85"/>
<dbReference type="InterPro" id="IPR047057">
    <property type="entry name" value="MerR_fam"/>
</dbReference>
<keyword evidence="2" id="KW-0238">DNA-binding</keyword>
<feature type="domain" description="B12-binding" evidence="5">
    <location>
        <begin position="176"/>
        <end position="296"/>
    </location>
</feature>
<dbReference type="InterPro" id="IPR000551">
    <property type="entry name" value="MerR-type_HTH_dom"/>
</dbReference>
<evidence type="ECO:0000259" key="5">
    <source>
        <dbReference type="PROSITE" id="PS51332"/>
    </source>
</evidence>
<dbReference type="InterPro" id="IPR006158">
    <property type="entry name" value="Cobalamin-bd"/>
</dbReference>
<dbReference type="PROSITE" id="PS51332">
    <property type="entry name" value="B12_BINDING"/>
    <property type="match status" value="1"/>
</dbReference>
<feature type="domain" description="HTH merR-type" evidence="4">
    <location>
        <begin position="6"/>
        <end position="75"/>
    </location>
</feature>
<dbReference type="GO" id="GO:0003677">
    <property type="term" value="F:DNA binding"/>
    <property type="evidence" value="ECO:0007669"/>
    <property type="project" value="UniProtKB-KW"/>
</dbReference>
<dbReference type="InterPro" id="IPR036724">
    <property type="entry name" value="Cobalamin-bd_sf"/>
</dbReference>
<dbReference type="Proteomes" id="UP000682134">
    <property type="component" value="Unassembled WGS sequence"/>
</dbReference>
<evidence type="ECO:0000313" key="7">
    <source>
        <dbReference type="Proteomes" id="UP000682134"/>
    </source>
</evidence>
<dbReference type="PROSITE" id="PS50937">
    <property type="entry name" value="HTH_MERR_2"/>
    <property type="match status" value="1"/>
</dbReference>
<dbReference type="InterPro" id="IPR036594">
    <property type="entry name" value="Meth_synthase_dom"/>
</dbReference>
<dbReference type="GO" id="GO:0003700">
    <property type="term" value="F:DNA-binding transcription factor activity"/>
    <property type="evidence" value="ECO:0007669"/>
    <property type="project" value="InterPro"/>
</dbReference>
<evidence type="ECO:0000259" key="4">
    <source>
        <dbReference type="PROSITE" id="PS50937"/>
    </source>
</evidence>
<evidence type="ECO:0000256" key="2">
    <source>
        <dbReference type="ARBA" id="ARBA00023125"/>
    </source>
</evidence>
<dbReference type="Pfam" id="PF02310">
    <property type="entry name" value="B12-binding"/>
    <property type="match status" value="1"/>
</dbReference>
<gene>
    <name evidence="6" type="ORF">J5Y03_03415</name>
</gene>
<keyword evidence="1" id="KW-0805">Transcription regulation</keyword>
<dbReference type="Gene3D" id="3.40.50.280">
    <property type="entry name" value="Cobalamin-binding domain"/>
    <property type="match status" value="1"/>
</dbReference>
<keyword evidence="7" id="KW-1185">Reference proteome</keyword>
<protein>
    <submittedName>
        <fullName evidence="6">MerR family transcriptional regulator</fullName>
    </submittedName>
</protein>
<dbReference type="GO" id="GO:0046872">
    <property type="term" value="F:metal ion binding"/>
    <property type="evidence" value="ECO:0007669"/>
    <property type="project" value="InterPro"/>
</dbReference>
<evidence type="ECO:0000256" key="3">
    <source>
        <dbReference type="ARBA" id="ARBA00023163"/>
    </source>
</evidence>
<dbReference type="SMART" id="SM00422">
    <property type="entry name" value="HTH_MERR"/>
    <property type="match status" value="1"/>
</dbReference>
<accession>A0A940SI85</accession>
<evidence type="ECO:0000256" key="1">
    <source>
        <dbReference type="ARBA" id="ARBA00023015"/>
    </source>
</evidence>
<dbReference type="PANTHER" id="PTHR30204">
    <property type="entry name" value="REDOX-CYCLING DRUG-SENSING TRANSCRIPTIONAL ACTIVATOR SOXR"/>
    <property type="match status" value="1"/>
</dbReference>
<dbReference type="Gene3D" id="1.10.1660.10">
    <property type="match status" value="1"/>
</dbReference>
<dbReference type="GO" id="GO:0031419">
    <property type="term" value="F:cobalamin binding"/>
    <property type="evidence" value="ECO:0007669"/>
    <property type="project" value="InterPro"/>
</dbReference>
<dbReference type="Gene3D" id="1.10.1240.10">
    <property type="entry name" value="Methionine synthase domain"/>
    <property type="match status" value="1"/>
</dbReference>
<dbReference type="RefSeq" id="WP_209402549.1">
    <property type="nucleotide sequence ID" value="NZ_JAGIYQ010000002.1"/>
</dbReference>